<dbReference type="InterPro" id="IPR002182">
    <property type="entry name" value="NB-ARC"/>
</dbReference>
<evidence type="ECO:0000259" key="3">
    <source>
        <dbReference type="PROSITE" id="PS50943"/>
    </source>
</evidence>
<dbReference type="InterPro" id="IPR001387">
    <property type="entry name" value="Cro/C1-type_HTH"/>
</dbReference>
<dbReference type="InterPro" id="IPR056681">
    <property type="entry name" value="DUF7779"/>
</dbReference>
<dbReference type="PRINTS" id="PR00381">
    <property type="entry name" value="KINESINLIGHT"/>
</dbReference>
<sequence length="848" mass="96540">MHFGHRLREERLRRHLSQEALADALTLSARSIRRWERGQALPQASIRLQICQFFDISPQELFDEQEQVTSPQPLWCIPYPHNPFFTGREDLLETLHKTVYANKNASFSRIYALQGLSGIGKTQIVLEYAYRYAPEYHAVFWISSETTESILSSMRHIADTLELPEQNEKDSQLLITAMTRWLHTHDNWLLICDNVDDLAVLDHFLPSVRQGVVLLTTQLHVLGSRAVGMHLAPMEEEEGALLLLRRARVLPAQATSEQLQQVAMNQPAQYMAAIQLVKATGALPLALDQAGAYVEETQCGLPAYLELFQSQQAALLQQRGEGMHPASVTTTFTLAITATTQRHPAVRDLLYVCALLESEAIPEELFRQEAKHLGNSLIGVVHDALSWNQIVALACSYSLLSRQGETQTFSMHRLVQAVLLDTMTQAEREEWTMRVSHALDAVFPELNALFPELLPTKDHTIWRKQCERLIAHVLLCFHRSNDNEGSLVLASLVSKACQYLHQRGQYAQEEPLLLRALQIREHALASDHPLVGASLKDLASLYWIQGRYTEEEPLLSRALRIREQASGLDQEDFIITLNDLALLYWKQGRYAEAKPLLLRALRIWEQTPNPMNLLGSDLLNHLALTYWSLGNYEKAEPLCLRSLRMCEQALGSDHLYNTYPLNNLGGLYRTLKRHNEAEPLYLRSLHIREQVLGMNHPDVATILSNMADLFREQRRDAEAESHYQRALRIRVQVFGSAHPLVAETLNGWANLQRDQGKYREAESHYQRTLQIRGQQLGHQHPETAQTLHDFAVCSQLQGEVSKGKRLAEQALQIRIQCLGESHPQTVMTQELYAQMGQEQASSWHPKLP</sequence>
<accession>A0A8J3IE16</accession>
<keyword evidence="1" id="KW-0677">Repeat</keyword>
<dbReference type="Gene3D" id="1.10.260.40">
    <property type="entry name" value="lambda repressor-like DNA-binding domains"/>
    <property type="match status" value="1"/>
</dbReference>
<dbReference type="GO" id="GO:0003677">
    <property type="term" value="F:DNA binding"/>
    <property type="evidence" value="ECO:0007669"/>
    <property type="project" value="InterPro"/>
</dbReference>
<dbReference type="CDD" id="cd00093">
    <property type="entry name" value="HTH_XRE"/>
    <property type="match status" value="1"/>
</dbReference>
<dbReference type="SUPFAM" id="SSF48452">
    <property type="entry name" value="TPR-like"/>
    <property type="match status" value="3"/>
</dbReference>
<dbReference type="AlphaFoldDB" id="A0A8J3IE16"/>
<organism evidence="4 5">
    <name type="scientific">Ktedonospora formicarum</name>
    <dbReference type="NCBI Taxonomy" id="2778364"/>
    <lineage>
        <taxon>Bacteria</taxon>
        <taxon>Bacillati</taxon>
        <taxon>Chloroflexota</taxon>
        <taxon>Ktedonobacteria</taxon>
        <taxon>Ktedonobacterales</taxon>
        <taxon>Ktedonobacteraceae</taxon>
        <taxon>Ktedonospora</taxon>
    </lineage>
</organism>
<dbReference type="PANTHER" id="PTHR45641:SF19">
    <property type="entry name" value="NEPHROCYSTIN-3"/>
    <property type="match status" value="1"/>
</dbReference>
<dbReference type="SUPFAM" id="SSF47413">
    <property type="entry name" value="lambda repressor-like DNA-binding domains"/>
    <property type="match status" value="1"/>
</dbReference>
<dbReference type="InterPro" id="IPR011990">
    <property type="entry name" value="TPR-like_helical_dom_sf"/>
</dbReference>
<comment type="caution">
    <text evidence="4">The sequence shown here is derived from an EMBL/GenBank/DDBJ whole genome shotgun (WGS) entry which is preliminary data.</text>
</comment>
<dbReference type="Proteomes" id="UP000612362">
    <property type="component" value="Unassembled WGS sequence"/>
</dbReference>
<dbReference type="RefSeq" id="WP_220200000.1">
    <property type="nucleotide sequence ID" value="NZ_BNJF01000010.1"/>
</dbReference>
<name>A0A8J3IE16_9CHLR</name>
<keyword evidence="5" id="KW-1185">Reference proteome</keyword>
<gene>
    <name evidence="4" type="ORF">KSX_92150</name>
</gene>
<dbReference type="Gene3D" id="3.40.50.300">
    <property type="entry name" value="P-loop containing nucleotide triphosphate hydrolases"/>
    <property type="match status" value="1"/>
</dbReference>
<evidence type="ECO:0000256" key="1">
    <source>
        <dbReference type="ARBA" id="ARBA00022737"/>
    </source>
</evidence>
<dbReference type="EMBL" id="BNJF01000010">
    <property type="protein sequence ID" value="GHO51052.1"/>
    <property type="molecule type" value="Genomic_DNA"/>
</dbReference>
<dbReference type="SUPFAM" id="SSF52540">
    <property type="entry name" value="P-loop containing nucleoside triphosphate hydrolases"/>
    <property type="match status" value="1"/>
</dbReference>
<dbReference type="InterPro" id="IPR010982">
    <property type="entry name" value="Lambda_DNA-bd_dom_sf"/>
</dbReference>
<reference evidence="4" key="1">
    <citation type="submission" date="2020-10" db="EMBL/GenBank/DDBJ databases">
        <title>Taxonomic study of unclassified bacteria belonging to the class Ktedonobacteria.</title>
        <authorList>
            <person name="Yabe S."/>
            <person name="Wang C.M."/>
            <person name="Zheng Y."/>
            <person name="Sakai Y."/>
            <person name="Cavaletti L."/>
            <person name="Monciardini P."/>
            <person name="Donadio S."/>
        </authorList>
    </citation>
    <scope>NUCLEOTIDE SEQUENCE</scope>
    <source>
        <strain evidence="4">SOSP1-1</strain>
    </source>
</reference>
<dbReference type="InterPro" id="IPR019734">
    <property type="entry name" value="TPR_rpt"/>
</dbReference>
<protein>
    <submittedName>
        <fullName evidence="4">Tetratricopeptide repeat protein</fullName>
    </submittedName>
</protein>
<feature type="domain" description="HTH cro/C1-type" evidence="3">
    <location>
        <begin position="7"/>
        <end position="61"/>
    </location>
</feature>
<dbReference type="PANTHER" id="PTHR45641">
    <property type="entry name" value="TETRATRICOPEPTIDE REPEAT PROTEIN (AFU_ORTHOLOGUE AFUA_6G03870)"/>
    <property type="match status" value="1"/>
</dbReference>
<keyword evidence="2" id="KW-0802">TPR repeat</keyword>
<dbReference type="Gene3D" id="1.25.40.10">
    <property type="entry name" value="Tetratricopeptide repeat domain"/>
    <property type="match status" value="3"/>
</dbReference>
<dbReference type="Pfam" id="PF13560">
    <property type="entry name" value="HTH_31"/>
    <property type="match status" value="1"/>
</dbReference>
<evidence type="ECO:0000256" key="2">
    <source>
        <dbReference type="ARBA" id="ARBA00022803"/>
    </source>
</evidence>
<dbReference type="Pfam" id="PF25000">
    <property type="entry name" value="DUF7779"/>
    <property type="match status" value="1"/>
</dbReference>
<dbReference type="GO" id="GO:0043531">
    <property type="term" value="F:ADP binding"/>
    <property type="evidence" value="ECO:0007669"/>
    <property type="project" value="InterPro"/>
</dbReference>
<dbReference type="Pfam" id="PF13424">
    <property type="entry name" value="TPR_12"/>
    <property type="match status" value="4"/>
</dbReference>
<dbReference type="SMART" id="SM00028">
    <property type="entry name" value="TPR"/>
    <property type="match status" value="7"/>
</dbReference>
<dbReference type="NCBIfam" id="NF040586">
    <property type="entry name" value="FxSxx_TPR"/>
    <property type="match status" value="1"/>
</dbReference>
<evidence type="ECO:0000313" key="4">
    <source>
        <dbReference type="EMBL" id="GHO51052.1"/>
    </source>
</evidence>
<dbReference type="Pfam" id="PF00931">
    <property type="entry name" value="NB-ARC"/>
    <property type="match status" value="1"/>
</dbReference>
<dbReference type="InterPro" id="IPR027417">
    <property type="entry name" value="P-loop_NTPase"/>
</dbReference>
<evidence type="ECO:0000313" key="5">
    <source>
        <dbReference type="Proteomes" id="UP000612362"/>
    </source>
</evidence>
<dbReference type="PROSITE" id="PS50943">
    <property type="entry name" value="HTH_CROC1"/>
    <property type="match status" value="1"/>
</dbReference>
<proteinExistence type="predicted"/>
<dbReference type="SMART" id="SM00530">
    <property type="entry name" value="HTH_XRE"/>
    <property type="match status" value="1"/>
</dbReference>